<sequence>MRSSERPRELPLDDVRPCELVLTSTLSSVGSTAPPHPLSPVEGVNAEGIRCCFTPRSGADTSAAAVTNQDIDRWTVGSMESFTSTE</sequence>
<proteinExistence type="predicted"/>
<organism evidence="1 2">
    <name type="scientific">Saccharopolyspora halophila</name>
    <dbReference type="NCBI Taxonomy" id="405551"/>
    <lineage>
        <taxon>Bacteria</taxon>
        <taxon>Bacillati</taxon>
        <taxon>Actinomycetota</taxon>
        <taxon>Actinomycetes</taxon>
        <taxon>Pseudonocardiales</taxon>
        <taxon>Pseudonocardiaceae</taxon>
        <taxon>Saccharopolyspora</taxon>
    </lineage>
</organism>
<evidence type="ECO:0000313" key="1">
    <source>
        <dbReference type="EMBL" id="GAA2356179.1"/>
    </source>
</evidence>
<evidence type="ECO:0000313" key="2">
    <source>
        <dbReference type="Proteomes" id="UP001501218"/>
    </source>
</evidence>
<name>A0ABP5TM55_9PSEU</name>
<reference evidence="2" key="1">
    <citation type="journal article" date="2019" name="Int. J. Syst. Evol. Microbiol.">
        <title>The Global Catalogue of Microorganisms (GCM) 10K type strain sequencing project: providing services to taxonomists for standard genome sequencing and annotation.</title>
        <authorList>
            <consortium name="The Broad Institute Genomics Platform"/>
            <consortium name="The Broad Institute Genome Sequencing Center for Infectious Disease"/>
            <person name="Wu L."/>
            <person name="Ma J."/>
        </authorList>
    </citation>
    <scope>NUCLEOTIDE SEQUENCE [LARGE SCALE GENOMIC DNA]</scope>
    <source>
        <strain evidence="2">JCM 16221</strain>
    </source>
</reference>
<dbReference type="Proteomes" id="UP001501218">
    <property type="component" value="Unassembled WGS sequence"/>
</dbReference>
<dbReference type="EMBL" id="BAAARA010000015">
    <property type="protein sequence ID" value="GAA2356179.1"/>
    <property type="molecule type" value="Genomic_DNA"/>
</dbReference>
<gene>
    <name evidence="1" type="ORF">GCM10009854_37850</name>
</gene>
<accession>A0ABP5TM55</accession>
<protein>
    <submittedName>
        <fullName evidence="1">Uncharacterized protein</fullName>
    </submittedName>
</protein>
<comment type="caution">
    <text evidence="1">The sequence shown here is derived from an EMBL/GenBank/DDBJ whole genome shotgun (WGS) entry which is preliminary data.</text>
</comment>
<keyword evidence="2" id="KW-1185">Reference proteome</keyword>